<reference evidence="8" key="1">
    <citation type="submission" date="2020-04" db="EMBL/GenBank/DDBJ databases">
        <authorList>
            <person name="Zhang T."/>
        </authorList>
    </citation>
    <scope>NUCLEOTIDE SEQUENCE</scope>
    <source>
        <strain evidence="8">HKST-UBA01</strain>
    </source>
</reference>
<evidence type="ECO:0000256" key="2">
    <source>
        <dbReference type="ARBA" id="ARBA00022475"/>
    </source>
</evidence>
<comment type="subcellular location">
    <subcellularLocation>
        <location evidence="1">Cell membrane</location>
        <topology evidence="1">Multi-pass membrane protein</topology>
    </subcellularLocation>
</comment>
<dbReference type="InterPro" id="IPR050297">
    <property type="entry name" value="LipidA_mod_glycosyltrf_83"/>
</dbReference>
<gene>
    <name evidence="8" type="ORF">KC729_21745</name>
</gene>
<evidence type="ECO:0000256" key="3">
    <source>
        <dbReference type="ARBA" id="ARBA00022676"/>
    </source>
</evidence>
<organism evidence="8 9">
    <name type="scientific">Eiseniibacteriota bacterium</name>
    <dbReference type="NCBI Taxonomy" id="2212470"/>
    <lineage>
        <taxon>Bacteria</taxon>
        <taxon>Candidatus Eiseniibacteriota</taxon>
    </lineage>
</organism>
<evidence type="ECO:0000256" key="1">
    <source>
        <dbReference type="ARBA" id="ARBA00004651"/>
    </source>
</evidence>
<keyword evidence="5" id="KW-0812">Transmembrane</keyword>
<name>A0A956M308_UNCEI</name>
<dbReference type="EC" id="2.4.-.-" evidence="8"/>
<feature type="non-terminal residue" evidence="8">
    <location>
        <position position="122"/>
    </location>
</feature>
<protein>
    <submittedName>
        <fullName evidence="8">Glycosyltransferase family 39 protein</fullName>
        <ecNumber evidence="8">2.4.-.-</ecNumber>
    </submittedName>
</protein>
<proteinExistence type="predicted"/>
<dbReference type="GO" id="GO:0009103">
    <property type="term" value="P:lipopolysaccharide biosynthetic process"/>
    <property type="evidence" value="ECO:0007669"/>
    <property type="project" value="UniProtKB-ARBA"/>
</dbReference>
<reference evidence="8" key="2">
    <citation type="journal article" date="2021" name="Microbiome">
        <title>Successional dynamics and alternative stable states in a saline activated sludge microbial community over 9 years.</title>
        <authorList>
            <person name="Wang Y."/>
            <person name="Ye J."/>
            <person name="Ju F."/>
            <person name="Liu L."/>
            <person name="Boyd J.A."/>
            <person name="Deng Y."/>
            <person name="Parks D.H."/>
            <person name="Jiang X."/>
            <person name="Yin X."/>
            <person name="Woodcroft B.J."/>
            <person name="Tyson G.W."/>
            <person name="Hugenholtz P."/>
            <person name="Polz M.F."/>
            <person name="Zhang T."/>
        </authorList>
    </citation>
    <scope>NUCLEOTIDE SEQUENCE</scope>
    <source>
        <strain evidence="8">HKST-UBA01</strain>
    </source>
</reference>
<evidence type="ECO:0000256" key="6">
    <source>
        <dbReference type="ARBA" id="ARBA00022989"/>
    </source>
</evidence>
<keyword evidence="6" id="KW-1133">Transmembrane helix</keyword>
<dbReference type="PANTHER" id="PTHR33908">
    <property type="entry name" value="MANNOSYLTRANSFERASE YKCB-RELATED"/>
    <property type="match status" value="1"/>
</dbReference>
<evidence type="ECO:0000256" key="5">
    <source>
        <dbReference type="ARBA" id="ARBA00022692"/>
    </source>
</evidence>
<dbReference type="GO" id="GO:0005886">
    <property type="term" value="C:plasma membrane"/>
    <property type="evidence" value="ECO:0007669"/>
    <property type="project" value="UniProtKB-SubCell"/>
</dbReference>
<keyword evidence="7" id="KW-0472">Membrane</keyword>
<dbReference type="AlphaFoldDB" id="A0A956M308"/>
<keyword evidence="4 8" id="KW-0808">Transferase</keyword>
<dbReference type="Proteomes" id="UP000697710">
    <property type="component" value="Unassembled WGS sequence"/>
</dbReference>
<evidence type="ECO:0000313" key="9">
    <source>
        <dbReference type="Proteomes" id="UP000697710"/>
    </source>
</evidence>
<sequence length="122" mass="13401">MTRDPGRGRRIGLLFGVPFLLRVAVFAELRGLAFFQSLFVDARTYQEQAVRLLTGAPAAPGPFWQPPLYPYALSWLYRITGPNVDAARFAQAALGSVSCVLLFAITDRVGGRRAAWIAWGGM</sequence>
<evidence type="ECO:0000256" key="4">
    <source>
        <dbReference type="ARBA" id="ARBA00022679"/>
    </source>
</evidence>
<evidence type="ECO:0000256" key="7">
    <source>
        <dbReference type="ARBA" id="ARBA00023136"/>
    </source>
</evidence>
<dbReference type="EMBL" id="JAGQHR010001107">
    <property type="protein sequence ID" value="MCA9730320.1"/>
    <property type="molecule type" value="Genomic_DNA"/>
</dbReference>
<evidence type="ECO:0000313" key="8">
    <source>
        <dbReference type="EMBL" id="MCA9730320.1"/>
    </source>
</evidence>
<keyword evidence="2" id="KW-1003">Cell membrane</keyword>
<keyword evidence="3 8" id="KW-0328">Glycosyltransferase</keyword>
<comment type="caution">
    <text evidence="8">The sequence shown here is derived from an EMBL/GenBank/DDBJ whole genome shotgun (WGS) entry which is preliminary data.</text>
</comment>
<dbReference type="PANTHER" id="PTHR33908:SF11">
    <property type="entry name" value="MEMBRANE PROTEIN"/>
    <property type="match status" value="1"/>
</dbReference>
<dbReference type="GO" id="GO:0016763">
    <property type="term" value="F:pentosyltransferase activity"/>
    <property type="evidence" value="ECO:0007669"/>
    <property type="project" value="TreeGrafter"/>
</dbReference>
<accession>A0A956M308</accession>